<organism evidence="2 3">
    <name type="scientific">Diploptera punctata</name>
    <name type="common">Pacific beetle cockroach</name>
    <dbReference type="NCBI Taxonomy" id="6984"/>
    <lineage>
        <taxon>Eukaryota</taxon>
        <taxon>Metazoa</taxon>
        <taxon>Ecdysozoa</taxon>
        <taxon>Arthropoda</taxon>
        <taxon>Hexapoda</taxon>
        <taxon>Insecta</taxon>
        <taxon>Pterygota</taxon>
        <taxon>Neoptera</taxon>
        <taxon>Polyneoptera</taxon>
        <taxon>Dictyoptera</taxon>
        <taxon>Blattodea</taxon>
        <taxon>Blaberoidea</taxon>
        <taxon>Blaberidae</taxon>
        <taxon>Diplopterinae</taxon>
        <taxon>Diploptera</taxon>
    </lineage>
</organism>
<dbReference type="EMBL" id="JASPKZ010008746">
    <property type="protein sequence ID" value="KAJ9579039.1"/>
    <property type="molecule type" value="Genomic_DNA"/>
</dbReference>
<evidence type="ECO:0000256" key="1">
    <source>
        <dbReference type="SAM" id="SignalP"/>
    </source>
</evidence>
<reference evidence="2" key="2">
    <citation type="submission" date="2023-05" db="EMBL/GenBank/DDBJ databases">
        <authorList>
            <person name="Fouks B."/>
        </authorList>
    </citation>
    <scope>NUCLEOTIDE SEQUENCE</scope>
    <source>
        <strain evidence="2">Stay&amp;Tobe</strain>
        <tissue evidence="2">Testes</tissue>
    </source>
</reference>
<keyword evidence="3" id="KW-1185">Reference proteome</keyword>
<sequence length="86" mass="9923">WRSHHQQNALGPFLLTLVECFNRTLYYCIQNAVVVRFVVPRRFARDCVWHPQGLAKRRGTTSLTTTAYSPKISFKIIIATPAVKVY</sequence>
<name>A0AAD7ZED3_DIPPU</name>
<dbReference type="AlphaFoldDB" id="A0AAD7ZED3"/>
<feature type="chain" id="PRO_5042183329" evidence="1">
    <location>
        <begin position="21"/>
        <end position="86"/>
    </location>
</feature>
<accession>A0AAD7ZED3</accession>
<reference evidence="2" key="1">
    <citation type="journal article" date="2023" name="IScience">
        <title>Live-bearing cockroach genome reveals convergent evolutionary mechanisms linked to viviparity in insects and beyond.</title>
        <authorList>
            <person name="Fouks B."/>
            <person name="Harrison M.C."/>
            <person name="Mikhailova A.A."/>
            <person name="Marchal E."/>
            <person name="English S."/>
            <person name="Carruthers M."/>
            <person name="Jennings E.C."/>
            <person name="Chiamaka E.L."/>
            <person name="Frigard R.A."/>
            <person name="Pippel M."/>
            <person name="Attardo G.M."/>
            <person name="Benoit J.B."/>
            <person name="Bornberg-Bauer E."/>
            <person name="Tobe S.S."/>
        </authorList>
    </citation>
    <scope>NUCLEOTIDE SEQUENCE</scope>
    <source>
        <strain evidence="2">Stay&amp;Tobe</strain>
    </source>
</reference>
<dbReference type="Proteomes" id="UP001233999">
    <property type="component" value="Unassembled WGS sequence"/>
</dbReference>
<keyword evidence="1" id="KW-0732">Signal</keyword>
<protein>
    <submittedName>
        <fullName evidence="2">Uncharacterized protein</fullName>
    </submittedName>
</protein>
<gene>
    <name evidence="2" type="ORF">L9F63_024858</name>
</gene>
<evidence type="ECO:0000313" key="3">
    <source>
        <dbReference type="Proteomes" id="UP001233999"/>
    </source>
</evidence>
<comment type="caution">
    <text evidence="2">The sequence shown here is derived from an EMBL/GenBank/DDBJ whole genome shotgun (WGS) entry which is preliminary data.</text>
</comment>
<proteinExistence type="predicted"/>
<evidence type="ECO:0000313" key="2">
    <source>
        <dbReference type="EMBL" id="KAJ9579039.1"/>
    </source>
</evidence>
<feature type="non-terminal residue" evidence="2">
    <location>
        <position position="1"/>
    </location>
</feature>
<feature type="non-terminal residue" evidence="2">
    <location>
        <position position="86"/>
    </location>
</feature>
<feature type="signal peptide" evidence="1">
    <location>
        <begin position="1"/>
        <end position="20"/>
    </location>
</feature>